<dbReference type="Proteomes" id="UP000429607">
    <property type="component" value="Unassembled WGS sequence"/>
</dbReference>
<sequence length="83" mass="9132">MNTNPAVLRYIAIQLLVAHVVSYGGGCNAMAFCNGLSANVFAMTDRHTPLCCTEQNHTCEEGQTRVRLTRFSITINPFARLLS</sequence>
<accession>A0A6A3L8R9</accession>
<name>A0A6A3L8R9_9STRA</name>
<comment type="caution">
    <text evidence="1">The sequence shown here is derived from an EMBL/GenBank/DDBJ whole genome shotgun (WGS) entry which is preliminary data.</text>
</comment>
<evidence type="ECO:0000313" key="1">
    <source>
        <dbReference type="EMBL" id="KAE9015946.1"/>
    </source>
</evidence>
<organism evidence="1 2">
    <name type="scientific">Phytophthora rubi</name>
    <dbReference type="NCBI Taxonomy" id="129364"/>
    <lineage>
        <taxon>Eukaryota</taxon>
        <taxon>Sar</taxon>
        <taxon>Stramenopiles</taxon>
        <taxon>Oomycota</taxon>
        <taxon>Peronosporomycetes</taxon>
        <taxon>Peronosporales</taxon>
        <taxon>Peronosporaceae</taxon>
        <taxon>Phytophthora</taxon>
    </lineage>
</organism>
<dbReference type="AlphaFoldDB" id="A0A6A3L8R9"/>
<dbReference type="EMBL" id="QXFV01001077">
    <property type="protein sequence ID" value="KAE9015946.1"/>
    <property type="molecule type" value="Genomic_DNA"/>
</dbReference>
<proteinExistence type="predicted"/>
<reference evidence="1 2" key="1">
    <citation type="submission" date="2018-09" db="EMBL/GenBank/DDBJ databases">
        <title>Genomic investigation of the strawberry pathogen Phytophthora fragariae indicates pathogenicity is determined by transcriptional variation in three key races.</title>
        <authorList>
            <person name="Adams T.M."/>
            <person name="Armitage A.D."/>
            <person name="Sobczyk M.K."/>
            <person name="Bates H.J."/>
            <person name="Dunwell J.M."/>
            <person name="Nellist C.F."/>
            <person name="Harrison R.J."/>
        </authorList>
    </citation>
    <scope>NUCLEOTIDE SEQUENCE [LARGE SCALE GENOMIC DNA]</scope>
    <source>
        <strain evidence="1 2">SCRP249</strain>
    </source>
</reference>
<evidence type="ECO:0000313" key="2">
    <source>
        <dbReference type="Proteomes" id="UP000429607"/>
    </source>
</evidence>
<gene>
    <name evidence="1" type="ORF">PR001_g14775</name>
</gene>
<protein>
    <submittedName>
        <fullName evidence="1">Uncharacterized protein</fullName>
    </submittedName>
</protein>